<evidence type="ECO:0000256" key="3">
    <source>
        <dbReference type="ARBA" id="ARBA00022845"/>
    </source>
</evidence>
<dbReference type="EMBL" id="JACVVK020000065">
    <property type="protein sequence ID" value="KAK7496691.1"/>
    <property type="molecule type" value="Genomic_DNA"/>
</dbReference>
<protein>
    <recommendedName>
        <fullName evidence="9">Eukaryotic translation initiation factor 4E type 3</fullName>
    </recommendedName>
</protein>
<keyword evidence="8" id="KW-1185">Reference proteome</keyword>
<evidence type="ECO:0000256" key="2">
    <source>
        <dbReference type="ARBA" id="ARBA00022540"/>
    </source>
</evidence>
<evidence type="ECO:0000256" key="4">
    <source>
        <dbReference type="ARBA" id="ARBA00022884"/>
    </source>
</evidence>
<dbReference type="SUPFAM" id="SSF55418">
    <property type="entry name" value="eIF4e-like"/>
    <property type="match status" value="1"/>
</dbReference>
<gene>
    <name evidence="7" type="ORF">BaRGS_00012098</name>
</gene>
<dbReference type="AlphaFoldDB" id="A0ABD0LAV1"/>
<dbReference type="Proteomes" id="UP001519460">
    <property type="component" value="Unassembled WGS sequence"/>
</dbReference>
<proteinExistence type="inferred from homology"/>
<keyword evidence="3" id="KW-0810">Translation regulation</keyword>
<dbReference type="FunFam" id="3.30.760.10:FF:000007">
    <property type="entry name" value="Eukaryotic translation initiation factor 4E family member 3"/>
    <property type="match status" value="1"/>
</dbReference>
<dbReference type="PANTHER" id="PTHR11960">
    <property type="entry name" value="EUKARYOTIC TRANSLATION INITIATION FACTOR 4E RELATED"/>
    <property type="match status" value="1"/>
</dbReference>
<dbReference type="PANTHER" id="PTHR11960:SF66">
    <property type="entry name" value="EUKARYOTIC TRANSLATION INITIATION FACTOR 4E TYPE 3"/>
    <property type="match status" value="1"/>
</dbReference>
<sequence>MAAHVDAVKDEENKGVESPKLARKAINEIASVEETGVPLNTSWTFWLDKSVRGTSAAEYEATLKQIYTVNTVQGFWSVYNNIPDPSLLSPRYSYHLMRDDRREDEENSSGGNWRLKCSKADTSQVWKELLLAAIGEQFTDCMAEGDLVSGVSVSLRERDDILQIWNVRADLEKQSTVLQKVKTLVPNVKFSAAFYKPFVLHDAFEGTKKRAGSLH</sequence>
<keyword evidence="5 6" id="KW-0648">Protein biosynthesis</keyword>
<dbReference type="InterPro" id="IPR023398">
    <property type="entry name" value="TIF_eIF4e-like"/>
</dbReference>
<reference evidence="7 8" key="1">
    <citation type="journal article" date="2023" name="Sci. Data">
        <title>Genome assembly of the Korean intertidal mud-creeper Batillaria attramentaria.</title>
        <authorList>
            <person name="Patra A.K."/>
            <person name="Ho P.T."/>
            <person name="Jun S."/>
            <person name="Lee S.J."/>
            <person name="Kim Y."/>
            <person name="Won Y.J."/>
        </authorList>
    </citation>
    <scope>NUCLEOTIDE SEQUENCE [LARGE SCALE GENOMIC DNA]</scope>
    <source>
        <strain evidence="7">Wonlab-2016</strain>
    </source>
</reference>
<evidence type="ECO:0000313" key="7">
    <source>
        <dbReference type="EMBL" id="KAK7496691.1"/>
    </source>
</evidence>
<dbReference type="Pfam" id="PF01652">
    <property type="entry name" value="IF4E"/>
    <property type="match status" value="1"/>
</dbReference>
<name>A0ABD0LAV1_9CAEN</name>
<keyword evidence="4 6" id="KW-0694">RNA-binding</keyword>
<accession>A0ABD0LAV1</accession>
<organism evidence="7 8">
    <name type="scientific">Batillaria attramentaria</name>
    <dbReference type="NCBI Taxonomy" id="370345"/>
    <lineage>
        <taxon>Eukaryota</taxon>
        <taxon>Metazoa</taxon>
        <taxon>Spiralia</taxon>
        <taxon>Lophotrochozoa</taxon>
        <taxon>Mollusca</taxon>
        <taxon>Gastropoda</taxon>
        <taxon>Caenogastropoda</taxon>
        <taxon>Sorbeoconcha</taxon>
        <taxon>Cerithioidea</taxon>
        <taxon>Batillariidae</taxon>
        <taxon>Batillaria</taxon>
    </lineage>
</organism>
<evidence type="ECO:0000256" key="1">
    <source>
        <dbReference type="ARBA" id="ARBA00009860"/>
    </source>
</evidence>
<dbReference type="GO" id="GO:0003743">
    <property type="term" value="F:translation initiation factor activity"/>
    <property type="evidence" value="ECO:0007669"/>
    <property type="project" value="UniProtKB-KW"/>
</dbReference>
<evidence type="ECO:0000256" key="6">
    <source>
        <dbReference type="RuleBase" id="RU004374"/>
    </source>
</evidence>
<dbReference type="GO" id="GO:0003723">
    <property type="term" value="F:RNA binding"/>
    <property type="evidence" value="ECO:0007669"/>
    <property type="project" value="UniProtKB-KW"/>
</dbReference>
<evidence type="ECO:0000313" key="8">
    <source>
        <dbReference type="Proteomes" id="UP001519460"/>
    </source>
</evidence>
<evidence type="ECO:0008006" key="9">
    <source>
        <dbReference type="Google" id="ProtNLM"/>
    </source>
</evidence>
<dbReference type="GO" id="GO:0006417">
    <property type="term" value="P:regulation of translation"/>
    <property type="evidence" value="ECO:0007669"/>
    <property type="project" value="UniProtKB-KW"/>
</dbReference>
<dbReference type="Gene3D" id="3.30.760.10">
    <property type="entry name" value="RNA Cap, Translation Initiation Factor Eif4e"/>
    <property type="match status" value="1"/>
</dbReference>
<comment type="caution">
    <text evidence="7">The sequence shown here is derived from an EMBL/GenBank/DDBJ whole genome shotgun (WGS) entry which is preliminary data.</text>
</comment>
<comment type="similarity">
    <text evidence="1 6">Belongs to the eukaryotic initiation factor 4E family.</text>
</comment>
<evidence type="ECO:0000256" key="5">
    <source>
        <dbReference type="ARBA" id="ARBA00022917"/>
    </source>
</evidence>
<dbReference type="InterPro" id="IPR001040">
    <property type="entry name" value="TIF_eIF_4E"/>
</dbReference>
<keyword evidence="2 6" id="KW-0396">Initiation factor</keyword>